<dbReference type="InterPro" id="IPR056823">
    <property type="entry name" value="TEN-like_YD-shell"/>
</dbReference>
<dbReference type="Proteomes" id="UP000255508">
    <property type="component" value="Unassembled WGS sequence"/>
</dbReference>
<dbReference type="PANTHER" id="PTHR32305">
    <property type="match status" value="1"/>
</dbReference>
<dbReference type="Pfam" id="PF05593">
    <property type="entry name" value="RHS_repeat"/>
    <property type="match status" value="5"/>
</dbReference>
<feature type="region of interest" description="Disordered" evidence="2">
    <location>
        <begin position="40"/>
        <end position="59"/>
    </location>
</feature>
<dbReference type="InterPro" id="IPR022385">
    <property type="entry name" value="Rhs_assc_core"/>
</dbReference>
<sequence>TAYEYDANGNRTAVVDANGNRIEYTFDAENRKTLTLYQDGNTATSDYNPAGKDIRSTDPMGLTTEYEYDALNRPVMSSLPPPMAGDPRSDTLFGFNEAGNLVSQTDANGHTTLYTSDLAGNRTSRTLPGGESESFTYDAANRLVGHTDFNGNLTAFGSDERGRRTTTLYHDGSSLLVTYNGMGERLSVVDSRGATGFDYDTRNRLVRRADPDGLTLDYAYTVINRLASVTTSGGRTTSHSYDALGRLLSTTAADSGLTDFGYDPVGNLVLLEQANGTSTEYAYNSRNQLTSLHNRYSDDNIISAYVYTLDGNGLRTRIDELMGNAVDYVYDDNSRLIRETRVGANAYDHQYSYDAVGNRTEVDKDGTITAYTYNVNDRMTSAGAATYSYDANGNLTGTSEAGDTSSFEYNAADRMVRATVPGGAVTDYVYDGDGIRVSRTDASGTTRYLVDGRNQTGVAQVIEELDGGGALQVSYTYGMDLLSQDRGGAISYYHADGLGSVRGLTNGAESLTDTYLYDAYGNEVAATGSTENSYRFVGEQYDPNIGFYYLRARYYDPTSGRFISMDPVAGDPQSPISLHRYLYANDNPVNYVDPTGEFTLAEMMIVQGIRMDLMKATVPHQVRFFLRATMIAECILKPAYTKFSKAIEMMGNDVNGGISLMVASRKEIAAGYKALLSAGKDMFKSIVDDLKPDWYKTLEDISAKIDALKKGKLVVALGLTDKINELVDYHKKVDEATKATVTAYEAAARGDVSAACVGLKSVDMIWTMIEVPDP</sequence>
<reference evidence="4 5" key="1">
    <citation type="journal article" date="2018" name="ISME J.">
        <title>Endosymbiont genomes yield clues of tubeworm success.</title>
        <authorList>
            <person name="Li Y."/>
            <person name="Liles M.R."/>
            <person name="Halanych K.M."/>
        </authorList>
    </citation>
    <scope>NUCLEOTIDE SEQUENCE [LARGE SCALE GENOMIC DNA]</scope>
    <source>
        <strain evidence="4">A1422</strain>
    </source>
</reference>
<dbReference type="InterPro" id="IPR031325">
    <property type="entry name" value="RHS_repeat"/>
</dbReference>
<proteinExistence type="predicted"/>
<dbReference type="PANTHER" id="PTHR32305:SF15">
    <property type="entry name" value="PROTEIN RHSA-RELATED"/>
    <property type="match status" value="1"/>
</dbReference>
<feature type="domain" description="Teneurin-like YD-shell" evidence="3">
    <location>
        <begin position="322"/>
        <end position="589"/>
    </location>
</feature>
<evidence type="ECO:0000256" key="2">
    <source>
        <dbReference type="SAM" id="MobiDB-lite"/>
    </source>
</evidence>
<feature type="non-terminal residue" evidence="4">
    <location>
        <position position="1"/>
    </location>
</feature>
<accession>A0A370DF65</accession>
<evidence type="ECO:0000313" key="5">
    <source>
        <dbReference type="Proteomes" id="UP000255508"/>
    </source>
</evidence>
<feature type="region of interest" description="Disordered" evidence="2">
    <location>
        <begin position="113"/>
        <end position="132"/>
    </location>
</feature>
<dbReference type="InterPro" id="IPR050708">
    <property type="entry name" value="T6SS_VgrG/RHS"/>
</dbReference>
<dbReference type="NCBIfam" id="TIGR01643">
    <property type="entry name" value="YD_repeat_2x"/>
    <property type="match status" value="5"/>
</dbReference>
<comment type="caution">
    <text evidence="4">The sequence shown here is derived from an EMBL/GenBank/DDBJ whole genome shotgun (WGS) entry which is preliminary data.</text>
</comment>
<dbReference type="EMBL" id="QFXD01000314">
    <property type="protein sequence ID" value="RDH83493.1"/>
    <property type="molecule type" value="Genomic_DNA"/>
</dbReference>
<dbReference type="InterPro" id="IPR006530">
    <property type="entry name" value="YD"/>
</dbReference>
<dbReference type="Gene3D" id="2.180.10.10">
    <property type="entry name" value="RHS repeat-associated core"/>
    <property type="match status" value="2"/>
</dbReference>
<dbReference type="NCBIfam" id="TIGR03696">
    <property type="entry name" value="Rhs_assc_core"/>
    <property type="match status" value="1"/>
</dbReference>
<evidence type="ECO:0000259" key="3">
    <source>
        <dbReference type="Pfam" id="PF25023"/>
    </source>
</evidence>
<organism evidence="4 5">
    <name type="scientific">endosymbiont of Lamellibrachia luymesi</name>
    <dbReference type="NCBI Taxonomy" id="2200907"/>
    <lineage>
        <taxon>Bacteria</taxon>
        <taxon>Pseudomonadati</taxon>
        <taxon>Pseudomonadota</taxon>
        <taxon>Gammaproteobacteria</taxon>
        <taxon>sulfur-oxidizing symbionts</taxon>
    </lineage>
</organism>
<name>A0A370DF65_9GAMM</name>
<dbReference type="AlphaFoldDB" id="A0A370DF65"/>
<dbReference type="Pfam" id="PF25023">
    <property type="entry name" value="TEN_YD-shell"/>
    <property type="match status" value="1"/>
</dbReference>
<protein>
    <recommendedName>
        <fullName evidence="3">Teneurin-like YD-shell domain-containing protein</fullName>
    </recommendedName>
</protein>
<evidence type="ECO:0000313" key="4">
    <source>
        <dbReference type="EMBL" id="RDH83493.1"/>
    </source>
</evidence>
<evidence type="ECO:0000256" key="1">
    <source>
        <dbReference type="ARBA" id="ARBA00022737"/>
    </source>
</evidence>
<keyword evidence="1" id="KW-0677">Repeat</keyword>
<gene>
    <name evidence="4" type="ORF">DIZ79_17435</name>
</gene>